<feature type="domain" description="Carrier" evidence="4">
    <location>
        <begin position="1595"/>
        <end position="1669"/>
    </location>
</feature>
<dbReference type="InterPro" id="IPR009081">
    <property type="entry name" value="PP-bd_ACP"/>
</dbReference>
<dbReference type="Pfam" id="PF16197">
    <property type="entry name" value="KAsynt_C_assoc"/>
    <property type="match status" value="2"/>
</dbReference>
<dbReference type="InterPro" id="IPR036736">
    <property type="entry name" value="ACP-like_sf"/>
</dbReference>
<dbReference type="SMART" id="SM00822">
    <property type="entry name" value="PKS_KR"/>
    <property type="match status" value="1"/>
</dbReference>
<dbReference type="Pfam" id="PF00109">
    <property type="entry name" value="ketoacyl-synt"/>
    <property type="match status" value="2"/>
</dbReference>
<dbReference type="EMBL" id="BMRE01000008">
    <property type="protein sequence ID" value="GGU32385.1"/>
    <property type="molecule type" value="Genomic_DNA"/>
</dbReference>
<dbReference type="CDD" id="cd08953">
    <property type="entry name" value="KR_2_SDR_x"/>
    <property type="match status" value="1"/>
</dbReference>
<sequence length="1669" mass="176161">MREPIAVIGLSARFPGAENADEFWKLLLDGTDLVTEVPADRWTGFYNSDPAAVGGTVSKWGAFIEDATAFDADFFRMTPREAELTDPQARLFLQESWRALENAGLPPESLAGARCGVYAGVMLNDYLNRIERDSEHSRLPQVMQGNSNSMLAARLAYELDLRGPTATVDTACSSSLVALHLACQSLWLGEADLMVAGGVTLYLTELPYVFMSGAGMLSPTGRERAFDAGADGIVPGEGCAVVVLKPLSRALADGDPVHAVIRATGINSDGRTNGITAPSGRSQAALISETYERFGIEPASVDYVECHGTGTPLGDPIEVGALNEVFGPAGLPAGSVPIGSVKTNVGHTSAAAGLAGLVKAIGVVNSGEVPPTLHQAQPNPAVPLAEGPFAVASQRTTLAPVSRPRRAAVSAFGFSGTNAHVVVEQAPARRPSTPDGPVVITLSAKRPEGLVAARRELRSWLAGPGAGASVADVAHTLAVARTHHECRAAFIVRDRAALLVALAGEPELSGPPVLVALAEAYLRGEDVDWASVYPPERHLRLALPGYPFAKDRHDVARPEGSVDYWRPVRSVGAASGDGVVVRFDSPSHEAIVDGFLEVRSALAAGSAVVVEAGDSALVAGAEAFVRSVRQENPRATISASCVTTAEPLSLSSVDGSSFRRGGVYLITGGMGGIGLALAHHLVNRYGAKVVVCGRSAHSSPGDGIRYVQADVASRKDVDALVRGVLDTEGALHGVLHAAGVVRDAFLGRKQPEDLAAVLAPKVDGVRALDAATADLPLDFFVLFSSVAALTGNLGQTDYAFGNGYLDGFAVERSARVSRGERSGRTLSVDWPLWSGGGMSVPEPVRVIVEQQVGMVPLPVPLGLDALERLLAAPESETGPVVSVFHGDKDKWRAHLREHGLIGERPAERPVVRAPEVAQKVIDAFVAALGKPSHEFGMGTTIESLALDSLMIRTVVAQLSRDVAPLGPEVIYGVRDLGELVAHLSAPAEAPAPVSRTEQAHDRFAIVGLAGRYPGAPDLDAFWRNLIGGVDTVGDLPADRFGPSDARGHFLSGIDRFDPEFFGLSAHDAALIDPQERLFLEVAWEALEDAGYAGDRLNNLVAPDGQRRGVGVFVGITSSDYQLLGAEEWARGSRTMPTGHYWSLANRVSYLFDLHGPSQPVDTACSSSLVALHQACESIRRGECAAALVGGVNLYLHPSRFRMLRQSGFLAEDGRCRSFGAGGAGFGPGEGAGAVLVKPLADAIADGDVIHGVVLGSAVSHGGRTNGYTAPSPAAQARVLRQALQSADIDPATITVVEAHGTGTELGDPVELAGLTQTYGTGPRCSLGSVKSAIGHGESAAGIAALTKVLLQLRHRTLVPTLHADPVNPNLDLASTRFALQQAAEPWPSDGPRRAGISSFGAGGVNAHVIVEEYVRPDVVAEPPGPQLFVVSGPTPDHARASARRIADWVRNDEVDLAAVAATLRTGRAALPCRIAVVAGAREELAERLNAAQVSDLREARGSHALAGAPETREFLQRLWHNGRLEQLARLWLDGLEIEWERAQRVVPVPPSALLSRPLWFTDREVPMQAVGASDREHVVEEPVPVVVHREVLPEVPVPSVLERLVALAEPKAVGTFDRERALPELGVDSINLMNLRFEIEEQFGMSIPLAELAERPLVELADRITAHRG</sequence>
<dbReference type="InterPro" id="IPR036291">
    <property type="entry name" value="NAD(P)-bd_dom_sf"/>
</dbReference>
<dbReference type="InterPro" id="IPR013968">
    <property type="entry name" value="PKS_KR"/>
</dbReference>
<dbReference type="Gene3D" id="1.10.1200.10">
    <property type="entry name" value="ACP-like"/>
    <property type="match status" value="1"/>
</dbReference>
<dbReference type="Gene3D" id="1.10.1240.100">
    <property type="match status" value="2"/>
</dbReference>
<dbReference type="InterPro" id="IPR020841">
    <property type="entry name" value="PKS_Beta-ketoAc_synthase_dom"/>
</dbReference>
<evidence type="ECO:0000256" key="1">
    <source>
        <dbReference type="ARBA" id="ARBA00022450"/>
    </source>
</evidence>
<dbReference type="InterPro" id="IPR006162">
    <property type="entry name" value="Ppantetheine_attach_site"/>
</dbReference>
<dbReference type="PROSITE" id="PS52004">
    <property type="entry name" value="KS3_2"/>
    <property type="match status" value="2"/>
</dbReference>
<protein>
    <recommendedName>
        <fullName evidence="8">Acyl transferase domain-containing protein</fullName>
    </recommendedName>
</protein>
<dbReference type="SUPFAM" id="SSF51735">
    <property type="entry name" value="NAD(P)-binding Rossmann-fold domains"/>
    <property type="match status" value="1"/>
</dbReference>
<dbReference type="InterPro" id="IPR016039">
    <property type="entry name" value="Thiolase-like"/>
</dbReference>
<dbReference type="CDD" id="cd00833">
    <property type="entry name" value="PKS"/>
    <property type="match status" value="2"/>
</dbReference>
<dbReference type="Pfam" id="PF00550">
    <property type="entry name" value="PP-binding"/>
    <property type="match status" value="1"/>
</dbReference>
<name>A0ABQ2UGS4_9PSEU</name>
<reference evidence="7" key="1">
    <citation type="journal article" date="2019" name="Int. J. Syst. Evol. Microbiol.">
        <title>The Global Catalogue of Microorganisms (GCM) 10K type strain sequencing project: providing services to taxonomists for standard genome sequencing and annotation.</title>
        <authorList>
            <consortium name="The Broad Institute Genomics Platform"/>
            <consortium name="The Broad Institute Genome Sequencing Center for Infectious Disease"/>
            <person name="Wu L."/>
            <person name="Ma J."/>
        </authorList>
    </citation>
    <scope>NUCLEOTIDE SEQUENCE [LARGE SCALE GENOMIC DNA]</scope>
    <source>
        <strain evidence="7">JCM 3296</strain>
    </source>
</reference>
<keyword evidence="1" id="KW-0596">Phosphopantetheine</keyword>
<dbReference type="Gene3D" id="3.40.50.720">
    <property type="entry name" value="NAD(P)-binding Rossmann-like Domain"/>
    <property type="match status" value="1"/>
</dbReference>
<evidence type="ECO:0000259" key="5">
    <source>
        <dbReference type="PROSITE" id="PS52004"/>
    </source>
</evidence>
<keyword evidence="2" id="KW-0597">Phosphoprotein</keyword>
<dbReference type="InterPro" id="IPR032821">
    <property type="entry name" value="PKS_assoc"/>
</dbReference>
<dbReference type="Pfam" id="PF08659">
    <property type="entry name" value="KR"/>
    <property type="match status" value="1"/>
</dbReference>
<accession>A0ABQ2UGS4</accession>
<evidence type="ECO:0000313" key="7">
    <source>
        <dbReference type="Proteomes" id="UP000649573"/>
    </source>
</evidence>
<evidence type="ECO:0000259" key="4">
    <source>
        <dbReference type="PROSITE" id="PS50075"/>
    </source>
</evidence>
<dbReference type="SMART" id="SM00825">
    <property type="entry name" value="PKS_KS"/>
    <property type="match status" value="2"/>
</dbReference>
<dbReference type="InterPro" id="IPR014030">
    <property type="entry name" value="Ketoacyl_synth_N"/>
</dbReference>
<dbReference type="Pfam" id="PF02801">
    <property type="entry name" value="Ketoacyl-synt_C"/>
    <property type="match status" value="2"/>
</dbReference>
<evidence type="ECO:0008006" key="8">
    <source>
        <dbReference type="Google" id="ProtNLM"/>
    </source>
</evidence>
<dbReference type="Proteomes" id="UP000649573">
    <property type="component" value="Unassembled WGS sequence"/>
</dbReference>
<dbReference type="Gene3D" id="3.40.47.10">
    <property type="match status" value="2"/>
</dbReference>
<dbReference type="InterPro" id="IPR018201">
    <property type="entry name" value="Ketoacyl_synth_AS"/>
</dbReference>
<gene>
    <name evidence="6" type="ORF">GCM10010178_25720</name>
</gene>
<proteinExistence type="predicted"/>
<dbReference type="PANTHER" id="PTHR43775:SF37">
    <property type="entry name" value="SI:DKEY-61P9.11"/>
    <property type="match status" value="1"/>
</dbReference>
<dbReference type="InterPro" id="IPR057326">
    <property type="entry name" value="KR_dom"/>
</dbReference>
<feature type="domain" description="Ketosynthase family 3 (KS3)" evidence="5">
    <location>
        <begin position="1000"/>
        <end position="1412"/>
    </location>
</feature>
<keyword evidence="7" id="KW-1185">Reference proteome</keyword>
<feature type="domain" description="Ketosynthase family 3 (KS3)" evidence="5">
    <location>
        <begin position="2"/>
        <end position="425"/>
    </location>
</feature>
<dbReference type="SUPFAM" id="SSF53901">
    <property type="entry name" value="Thiolase-like"/>
    <property type="match status" value="2"/>
</dbReference>
<dbReference type="PROSITE" id="PS00012">
    <property type="entry name" value="PHOSPHOPANTETHEINE"/>
    <property type="match status" value="1"/>
</dbReference>
<dbReference type="InterPro" id="IPR014031">
    <property type="entry name" value="Ketoacyl_synth_C"/>
</dbReference>
<organism evidence="6 7">
    <name type="scientific">Lentzea flava</name>
    <dbReference type="NCBI Taxonomy" id="103732"/>
    <lineage>
        <taxon>Bacteria</taxon>
        <taxon>Bacillati</taxon>
        <taxon>Actinomycetota</taxon>
        <taxon>Actinomycetes</taxon>
        <taxon>Pseudonocardiales</taxon>
        <taxon>Pseudonocardiaceae</taxon>
        <taxon>Lentzea</taxon>
    </lineage>
</organism>
<evidence type="ECO:0000256" key="2">
    <source>
        <dbReference type="ARBA" id="ARBA00022553"/>
    </source>
</evidence>
<dbReference type="SUPFAM" id="SSF47336">
    <property type="entry name" value="ACP-like"/>
    <property type="match status" value="2"/>
</dbReference>
<dbReference type="PANTHER" id="PTHR43775">
    <property type="entry name" value="FATTY ACID SYNTHASE"/>
    <property type="match status" value="1"/>
</dbReference>
<dbReference type="PROSITE" id="PS00606">
    <property type="entry name" value="KS3_1"/>
    <property type="match status" value="2"/>
</dbReference>
<dbReference type="PROSITE" id="PS50075">
    <property type="entry name" value="CARRIER"/>
    <property type="match status" value="1"/>
</dbReference>
<keyword evidence="3" id="KW-0808">Transferase</keyword>
<evidence type="ECO:0000256" key="3">
    <source>
        <dbReference type="ARBA" id="ARBA00022679"/>
    </source>
</evidence>
<evidence type="ECO:0000313" key="6">
    <source>
        <dbReference type="EMBL" id="GGU32385.1"/>
    </source>
</evidence>
<comment type="caution">
    <text evidence="6">The sequence shown here is derived from an EMBL/GenBank/DDBJ whole genome shotgun (WGS) entry which is preliminary data.</text>
</comment>
<dbReference type="InterPro" id="IPR050091">
    <property type="entry name" value="PKS_NRPS_Biosynth_Enz"/>
</dbReference>